<dbReference type="GO" id="GO:0000166">
    <property type="term" value="F:nucleotide binding"/>
    <property type="evidence" value="ECO:0007669"/>
    <property type="project" value="InterPro"/>
</dbReference>
<comment type="subcellular location">
    <subcellularLocation>
        <location evidence="1">Nucleus</location>
    </subcellularLocation>
</comment>
<keyword evidence="6" id="KW-0539">Nucleus</keyword>
<evidence type="ECO:0000256" key="4">
    <source>
        <dbReference type="ARBA" id="ARBA00023125"/>
    </source>
</evidence>
<keyword evidence="2" id="KW-0677">Repeat</keyword>
<dbReference type="PANTHER" id="PTHR31674">
    <property type="entry name" value="B3 DOMAIN-CONTAINING PROTEIN REM-LIKE 3-RELATED"/>
    <property type="match status" value="1"/>
</dbReference>
<dbReference type="InterPro" id="IPR003340">
    <property type="entry name" value="B3_DNA-bd"/>
</dbReference>
<feature type="region of interest" description="Disordered" evidence="7">
    <location>
        <begin position="376"/>
        <end position="429"/>
    </location>
</feature>
<feature type="region of interest" description="Disordered" evidence="7">
    <location>
        <begin position="111"/>
        <end position="146"/>
    </location>
</feature>
<dbReference type="AlphaFoldDB" id="D7MB41"/>
<dbReference type="FunFam" id="2.40.330.10:FF:000009">
    <property type="entry name" value="Transcriptional factor B3 family protein"/>
    <property type="match status" value="1"/>
</dbReference>
<feature type="compositionally biased region" description="Basic and acidic residues" evidence="7">
    <location>
        <begin position="390"/>
        <end position="408"/>
    </location>
</feature>
<dbReference type="Gene3D" id="2.40.330.10">
    <property type="entry name" value="DNA-binding pseudobarrel domain"/>
    <property type="match status" value="3"/>
</dbReference>
<evidence type="ECO:0000256" key="6">
    <source>
        <dbReference type="ARBA" id="ARBA00023242"/>
    </source>
</evidence>
<keyword evidence="11" id="KW-1185">Reference proteome</keyword>
<dbReference type="PROSITE" id="PS50967">
    <property type="entry name" value="HRDC"/>
    <property type="match status" value="1"/>
</dbReference>
<evidence type="ECO:0000259" key="9">
    <source>
        <dbReference type="PROSITE" id="PS50967"/>
    </source>
</evidence>
<feature type="domain" description="TF-B3" evidence="8">
    <location>
        <begin position="151"/>
        <end position="247"/>
    </location>
</feature>
<dbReference type="HOGENOM" id="CLU_014437_0_0_1"/>
<dbReference type="InterPro" id="IPR039218">
    <property type="entry name" value="REM_fam"/>
</dbReference>
<dbReference type="EMBL" id="GL348719">
    <property type="protein sequence ID" value="EFH43545.1"/>
    <property type="molecule type" value="Genomic_DNA"/>
</dbReference>
<dbReference type="eggNOG" id="KOG0351">
    <property type="taxonomic scope" value="Eukaryota"/>
</dbReference>
<keyword evidence="4" id="KW-0238">DNA-binding</keyword>
<name>D7MB41_ARALL</name>
<evidence type="ECO:0008006" key="12">
    <source>
        <dbReference type="Google" id="ProtNLM"/>
    </source>
</evidence>
<feature type="region of interest" description="Disordered" evidence="7">
    <location>
        <begin position="493"/>
        <end position="528"/>
    </location>
</feature>
<evidence type="ECO:0000256" key="5">
    <source>
        <dbReference type="ARBA" id="ARBA00023163"/>
    </source>
</evidence>
<dbReference type="Gene3D" id="1.10.150.80">
    <property type="entry name" value="HRDC domain"/>
    <property type="match status" value="1"/>
</dbReference>
<feature type="compositionally biased region" description="Polar residues" evidence="7">
    <location>
        <begin position="412"/>
        <end position="429"/>
    </location>
</feature>
<feature type="compositionally biased region" description="Basic and acidic residues" evidence="7">
    <location>
        <begin position="126"/>
        <end position="142"/>
    </location>
</feature>
<sequence length="632" mass="71207">MANASPLSRTNPHFFQPLLPGFDSHLNIPVKFFSDHIKGKHEGKTVNLRSDASERTWKVKMEGNRLTKGWKEFVKAHDLRVSDFVVFRHEGEMLFNVTALGPSCCEIQYAQPRRHEEDEESNETEISLRSEKEVEENVKTESDQSSPNLNCFSRSVTASNLSRDTVGFPINFAKQNGLNKERQEIFLMNGEGKTWESELKRWGDCRLSIVRGWTSFCTANKLEVGDSCTFRLLQKTAETPVFQLCSSTKSERKIQSAEGCIDDKTGGSRFVKLTPTLNSLHVGKQHLPVSFTRENRLINPGKIVLVDKNRAEWLMELKVDKSTGLMYIISGNGWKKFCAANEISAGESLILELIRGGVTPLLKFISKLDQPPFEAEAQAHKRARVQKLSQETEPKLDMREKTAEDRVPPRASNKSSGNQENLQHTQPCSVSNQLAKVKQSVVDALTSIRRFRAELDTTEQKLEISLQEINKLGMICIAIFTFNFGSTRFSKNFGTERTEDNGNKTTTSSKPGATLAKDPLASEKQSTLPLPTKDGLPIDINLSFNIYTAVRKLRTALAREGPDGVMAYQIFMNSTLQQISRQIPRTKEELLQINGLVQAKVSKYGDRLLETIETTVNEYYGTKKKDPIIIHQ</sequence>
<dbReference type="SMART" id="SM00341">
    <property type="entry name" value="HRDC"/>
    <property type="match status" value="1"/>
</dbReference>
<feature type="domain" description="TF-B3" evidence="8">
    <location>
        <begin position="11"/>
        <end position="103"/>
    </location>
</feature>
<dbReference type="InterPro" id="IPR015300">
    <property type="entry name" value="DNA-bd_pseudobarrel_sf"/>
</dbReference>
<evidence type="ECO:0000313" key="11">
    <source>
        <dbReference type="Proteomes" id="UP000008694"/>
    </source>
</evidence>
<organism evidence="11">
    <name type="scientific">Arabidopsis lyrata subsp. lyrata</name>
    <name type="common">Lyre-leaved rock-cress</name>
    <dbReference type="NCBI Taxonomy" id="81972"/>
    <lineage>
        <taxon>Eukaryota</taxon>
        <taxon>Viridiplantae</taxon>
        <taxon>Streptophyta</taxon>
        <taxon>Embryophyta</taxon>
        <taxon>Tracheophyta</taxon>
        <taxon>Spermatophyta</taxon>
        <taxon>Magnoliopsida</taxon>
        <taxon>eudicotyledons</taxon>
        <taxon>Gunneridae</taxon>
        <taxon>Pentapetalae</taxon>
        <taxon>rosids</taxon>
        <taxon>malvids</taxon>
        <taxon>Brassicales</taxon>
        <taxon>Brassicaceae</taxon>
        <taxon>Camelineae</taxon>
        <taxon>Arabidopsis</taxon>
    </lineage>
</organism>
<evidence type="ECO:0000256" key="7">
    <source>
        <dbReference type="SAM" id="MobiDB-lite"/>
    </source>
</evidence>
<evidence type="ECO:0000256" key="3">
    <source>
        <dbReference type="ARBA" id="ARBA00023015"/>
    </source>
</evidence>
<feature type="domain" description="HRDC" evidence="9">
    <location>
        <begin position="540"/>
        <end position="622"/>
    </location>
</feature>
<dbReference type="Pfam" id="PF02362">
    <property type="entry name" value="B3"/>
    <property type="match status" value="3"/>
</dbReference>
<reference evidence="11" key="1">
    <citation type="journal article" date="2011" name="Nat. Genet.">
        <title>The Arabidopsis lyrata genome sequence and the basis of rapid genome size change.</title>
        <authorList>
            <person name="Hu T.T."/>
            <person name="Pattyn P."/>
            <person name="Bakker E.G."/>
            <person name="Cao J."/>
            <person name="Cheng J.-F."/>
            <person name="Clark R.M."/>
            <person name="Fahlgren N."/>
            <person name="Fawcett J.A."/>
            <person name="Grimwood J."/>
            <person name="Gundlach H."/>
            <person name="Haberer G."/>
            <person name="Hollister J.D."/>
            <person name="Ossowski S."/>
            <person name="Ottilar R.P."/>
            <person name="Salamov A.A."/>
            <person name="Schneeberger K."/>
            <person name="Spannagl M."/>
            <person name="Wang X."/>
            <person name="Yang L."/>
            <person name="Nasrallah M.E."/>
            <person name="Bergelson J."/>
            <person name="Carrington J.C."/>
            <person name="Gaut B.S."/>
            <person name="Schmutz J."/>
            <person name="Mayer K.F.X."/>
            <person name="Van de Peer Y."/>
            <person name="Grigoriev I.V."/>
            <person name="Nordborg M."/>
            <person name="Weigel D."/>
            <person name="Guo Y.-L."/>
        </authorList>
    </citation>
    <scope>NUCLEOTIDE SEQUENCE [LARGE SCALE GENOMIC DNA]</scope>
    <source>
        <strain evidence="11">cv. MN47</strain>
    </source>
</reference>
<dbReference type="GO" id="GO:0003677">
    <property type="term" value="F:DNA binding"/>
    <property type="evidence" value="ECO:0007669"/>
    <property type="project" value="UniProtKB-KW"/>
</dbReference>
<dbReference type="InterPro" id="IPR044876">
    <property type="entry name" value="HRDC_dom_sf"/>
</dbReference>
<dbReference type="InterPro" id="IPR010997">
    <property type="entry name" value="HRDC-like_sf"/>
</dbReference>
<dbReference type="SUPFAM" id="SSF101936">
    <property type="entry name" value="DNA-binding pseudobarrel domain"/>
    <property type="match status" value="3"/>
</dbReference>
<evidence type="ECO:0000256" key="1">
    <source>
        <dbReference type="ARBA" id="ARBA00004123"/>
    </source>
</evidence>
<dbReference type="Gramene" id="scaffold_701042.1">
    <property type="protein sequence ID" value="scaffold_701042.1"/>
    <property type="gene ID" value="scaffold_701042.1"/>
</dbReference>
<evidence type="ECO:0000313" key="10">
    <source>
        <dbReference type="EMBL" id="EFH43545.1"/>
    </source>
</evidence>
<dbReference type="SUPFAM" id="SSF47819">
    <property type="entry name" value="HRDC-like"/>
    <property type="match status" value="1"/>
</dbReference>
<dbReference type="SMART" id="SM01019">
    <property type="entry name" value="B3"/>
    <property type="match status" value="3"/>
</dbReference>
<proteinExistence type="predicted"/>
<keyword evidence="5" id="KW-0804">Transcription</keyword>
<dbReference type="PROSITE" id="PS50863">
    <property type="entry name" value="B3"/>
    <property type="match status" value="3"/>
</dbReference>
<dbReference type="Proteomes" id="UP000008694">
    <property type="component" value="Unassembled WGS sequence"/>
</dbReference>
<dbReference type="GO" id="GO:0005634">
    <property type="term" value="C:nucleus"/>
    <property type="evidence" value="ECO:0007669"/>
    <property type="project" value="UniProtKB-SubCell"/>
</dbReference>
<dbReference type="Pfam" id="PF00570">
    <property type="entry name" value="HRDC"/>
    <property type="match status" value="1"/>
</dbReference>
<evidence type="ECO:0000259" key="8">
    <source>
        <dbReference type="PROSITE" id="PS50863"/>
    </source>
</evidence>
<keyword evidence="3" id="KW-0805">Transcription regulation</keyword>
<evidence type="ECO:0000256" key="2">
    <source>
        <dbReference type="ARBA" id="ARBA00022737"/>
    </source>
</evidence>
<dbReference type="PANTHER" id="PTHR31674:SF62">
    <property type="entry name" value="B3 DOMAIN-CONTAINING PROTEIN REM14-RELATED"/>
    <property type="match status" value="1"/>
</dbReference>
<dbReference type="CDD" id="cd10017">
    <property type="entry name" value="B3_DNA"/>
    <property type="match status" value="3"/>
</dbReference>
<dbReference type="InterPro" id="IPR002121">
    <property type="entry name" value="HRDC_dom"/>
</dbReference>
<gene>
    <name evidence="10" type="ORF">ARALYDRAFT_913300</name>
</gene>
<protein>
    <recommendedName>
        <fullName evidence="12">DNA helicase</fullName>
    </recommendedName>
</protein>
<accession>D7MB41</accession>
<feature type="domain" description="TF-B3" evidence="8">
    <location>
        <begin position="270"/>
        <end position="368"/>
    </location>
</feature>